<gene>
    <name evidence="1" type="ORF">rCG_60322</name>
</gene>
<dbReference type="EMBL" id="CH473950">
    <property type="protein sequence ID" value="EDM15719.1"/>
    <property type="molecule type" value="Genomic_DNA"/>
</dbReference>
<name>A6HT03_RAT</name>
<accession>A6HT03</accession>
<reference evidence="1 2" key="1">
    <citation type="submission" date="2005-09" db="EMBL/GenBank/DDBJ databases">
        <authorList>
            <person name="Mural R.J."/>
            <person name="Li P.W."/>
            <person name="Adams M.D."/>
            <person name="Amanatides P.G."/>
            <person name="Baden-Tillson H."/>
            <person name="Barnstead M."/>
            <person name="Chin S.H."/>
            <person name="Dew I."/>
            <person name="Evans C.A."/>
            <person name="Ferriera S."/>
            <person name="Flanigan M."/>
            <person name="Fosler C."/>
            <person name="Glodek A."/>
            <person name="Gu Z."/>
            <person name="Holt R.A."/>
            <person name="Jennings D."/>
            <person name="Kraft C.L."/>
            <person name="Lu F."/>
            <person name="Nguyen T."/>
            <person name="Nusskern D.R."/>
            <person name="Pfannkoch C.M."/>
            <person name="Sitter C."/>
            <person name="Sutton G.G."/>
            <person name="Venter J.C."/>
            <person name="Wang Z."/>
            <person name="Woodage T."/>
            <person name="Zheng X.H."/>
            <person name="Zhong F."/>
        </authorList>
    </citation>
    <scope>NUCLEOTIDE SEQUENCE [LARGE SCALE GENOMIC DNA]</scope>
    <source>
        <strain>BN</strain>
        <strain evidence="2">Sprague-Dawley</strain>
    </source>
</reference>
<evidence type="ECO:0000313" key="1">
    <source>
        <dbReference type="EMBL" id="EDM15719.1"/>
    </source>
</evidence>
<organism evidence="1 2">
    <name type="scientific">Rattus norvegicus</name>
    <name type="common">Rat</name>
    <dbReference type="NCBI Taxonomy" id="10116"/>
    <lineage>
        <taxon>Eukaryota</taxon>
        <taxon>Metazoa</taxon>
        <taxon>Chordata</taxon>
        <taxon>Craniata</taxon>
        <taxon>Vertebrata</taxon>
        <taxon>Euteleostomi</taxon>
        <taxon>Mammalia</taxon>
        <taxon>Eutheria</taxon>
        <taxon>Euarchontoglires</taxon>
        <taxon>Glires</taxon>
        <taxon>Rodentia</taxon>
        <taxon>Myomorpha</taxon>
        <taxon>Muroidea</taxon>
        <taxon>Muridae</taxon>
        <taxon>Murinae</taxon>
        <taxon>Rattus</taxon>
    </lineage>
</organism>
<protein>
    <submittedName>
        <fullName evidence="1">RCG60322</fullName>
    </submittedName>
</protein>
<dbReference type="Proteomes" id="UP000234681">
    <property type="component" value="Chromosome 7"/>
</dbReference>
<sequence length="32" mass="3355">MGINTALQEVPKTAIHNSLALGKDVSKATDKC</sequence>
<proteinExistence type="predicted"/>
<dbReference type="AlphaFoldDB" id="A6HT03"/>
<evidence type="ECO:0000313" key="2">
    <source>
        <dbReference type="Proteomes" id="UP000234681"/>
    </source>
</evidence>